<dbReference type="Gene3D" id="1.25.40.10">
    <property type="entry name" value="Tetratricopeptide repeat domain"/>
    <property type="match status" value="2"/>
</dbReference>
<keyword evidence="7" id="KW-0812">Transmembrane</keyword>
<dbReference type="SMART" id="SM00028">
    <property type="entry name" value="TPR"/>
    <property type="match status" value="6"/>
</dbReference>
<keyword evidence="9" id="KW-1185">Reference proteome</keyword>
<evidence type="ECO:0000256" key="4">
    <source>
        <dbReference type="ARBA" id="ARBA00022803"/>
    </source>
</evidence>
<feature type="repeat" description="TPR" evidence="6">
    <location>
        <begin position="149"/>
        <end position="182"/>
    </location>
</feature>
<keyword evidence="2" id="KW-0963">Cytoplasm</keyword>
<evidence type="ECO:0000256" key="5">
    <source>
        <dbReference type="ARBA" id="ARBA00038253"/>
    </source>
</evidence>
<feature type="transmembrane region" description="Helical" evidence="7">
    <location>
        <begin position="379"/>
        <end position="400"/>
    </location>
</feature>
<dbReference type="SUPFAM" id="SSF48452">
    <property type="entry name" value="TPR-like"/>
    <property type="match status" value="2"/>
</dbReference>
<dbReference type="Pfam" id="PF13174">
    <property type="entry name" value="TPR_6"/>
    <property type="match status" value="1"/>
</dbReference>
<comment type="caution">
    <text evidence="8">The sequence shown here is derived from an EMBL/GenBank/DDBJ whole genome shotgun (WGS) entry which is preliminary data.</text>
</comment>
<gene>
    <name evidence="8" type="ORF">QQ020_07910</name>
</gene>
<dbReference type="Proteomes" id="UP001172083">
    <property type="component" value="Unassembled WGS sequence"/>
</dbReference>
<comment type="subcellular location">
    <subcellularLocation>
        <location evidence="1">Cytoplasm</location>
    </subcellularLocation>
</comment>
<dbReference type="PROSITE" id="PS50005">
    <property type="entry name" value="TPR"/>
    <property type="match status" value="3"/>
</dbReference>
<evidence type="ECO:0000256" key="6">
    <source>
        <dbReference type="PROSITE-ProRule" id="PRU00339"/>
    </source>
</evidence>
<dbReference type="InterPro" id="IPR011990">
    <property type="entry name" value="TPR-like_helical_dom_sf"/>
</dbReference>
<feature type="repeat" description="TPR" evidence="6">
    <location>
        <begin position="109"/>
        <end position="142"/>
    </location>
</feature>
<sequence>MKIKPLPVFYYLMIFFLLFSGNCKANVQTDSLWQYVWHLYQSEAYDSALVYAKKLREKGKDHYTEKYQLKAISVIAKVYRKQGKIEESVSTLYDLLEISGKLHDFEEQASAYLDLGRIFYNAYDYDMAVQYLKKASVLYELANKPNNQSIALYHIARSFLKKQQQDTALHFLNKALITNPSEYSLLTSSIYNLLGWVNFEKKNYSEARNHYCRSLEYADANERKYAIAYHNIGETYMSEGKLAEAKQWLEKALQIKKDLQKPTLTLSTLHLLAKIYRREGHVEKAMALLDNGLKSINIHEANDDAMQTLALLTELVADQPKTSLPNSKLTDYLTAYHQQNLALRRMKIQLQESFAKQKVQGIARLNDFKKQASLEKEQALYRIGSIATVVLLILTILFVMKQSILRKNYKKERKMVAYTAERLQESLLINDSLKKSYKDIYKKFKDDDYL</sequence>
<evidence type="ECO:0000256" key="3">
    <source>
        <dbReference type="ARBA" id="ARBA00022737"/>
    </source>
</evidence>
<dbReference type="Pfam" id="PF13181">
    <property type="entry name" value="TPR_8"/>
    <property type="match status" value="1"/>
</dbReference>
<name>A0ABT8L2J1_9BACT</name>
<dbReference type="Pfam" id="PF13424">
    <property type="entry name" value="TPR_12"/>
    <property type="match status" value="1"/>
</dbReference>
<dbReference type="InterPro" id="IPR019734">
    <property type="entry name" value="TPR_rpt"/>
</dbReference>
<evidence type="ECO:0000256" key="7">
    <source>
        <dbReference type="SAM" id="Phobius"/>
    </source>
</evidence>
<keyword evidence="7" id="KW-1133">Transmembrane helix</keyword>
<evidence type="ECO:0000256" key="1">
    <source>
        <dbReference type="ARBA" id="ARBA00004496"/>
    </source>
</evidence>
<dbReference type="InterPro" id="IPR051476">
    <property type="entry name" value="Bac_ResReg_Asp_Phosphatase"/>
</dbReference>
<keyword evidence="4 6" id="KW-0802">TPR repeat</keyword>
<evidence type="ECO:0000313" key="8">
    <source>
        <dbReference type="EMBL" id="MDN5211972.1"/>
    </source>
</evidence>
<proteinExistence type="inferred from homology"/>
<reference evidence="8" key="1">
    <citation type="submission" date="2023-06" db="EMBL/GenBank/DDBJ databases">
        <title>Genomic of Agaribacillus aureum.</title>
        <authorList>
            <person name="Wang G."/>
        </authorList>
    </citation>
    <scope>NUCLEOTIDE SEQUENCE</scope>
    <source>
        <strain evidence="8">BMA12</strain>
    </source>
</reference>
<dbReference type="EMBL" id="JAUJEB010000001">
    <property type="protein sequence ID" value="MDN5211972.1"/>
    <property type="molecule type" value="Genomic_DNA"/>
</dbReference>
<dbReference type="PANTHER" id="PTHR46630:SF1">
    <property type="entry name" value="TETRATRICOPEPTIDE REPEAT PROTEIN 29"/>
    <property type="match status" value="1"/>
</dbReference>
<evidence type="ECO:0000256" key="2">
    <source>
        <dbReference type="ARBA" id="ARBA00022490"/>
    </source>
</evidence>
<dbReference type="Pfam" id="PF13374">
    <property type="entry name" value="TPR_10"/>
    <property type="match status" value="1"/>
</dbReference>
<comment type="similarity">
    <text evidence="5">Belongs to the Rap family.</text>
</comment>
<dbReference type="PANTHER" id="PTHR46630">
    <property type="entry name" value="TETRATRICOPEPTIDE REPEAT PROTEIN 29"/>
    <property type="match status" value="1"/>
</dbReference>
<feature type="repeat" description="TPR" evidence="6">
    <location>
        <begin position="226"/>
        <end position="259"/>
    </location>
</feature>
<keyword evidence="7" id="KW-0472">Membrane</keyword>
<evidence type="ECO:0000313" key="9">
    <source>
        <dbReference type="Proteomes" id="UP001172083"/>
    </source>
</evidence>
<accession>A0ABT8L2J1</accession>
<organism evidence="8 9">
    <name type="scientific">Agaribacillus aureus</name>
    <dbReference type="NCBI Taxonomy" id="3051825"/>
    <lineage>
        <taxon>Bacteria</taxon>
        <taxon>Pseudomonadati</taxon>
        <taxon>Bacteroidota</taxon>
        <taxon>Cytophagia</taxon>
        <taxon>Cytophagales</taxon>
        <taxon>Splendidivirgaceae</taxon>
        <taxon>Agaribacillus</taxon>
    </lineage>
</organism>
<protein>
    <submittedName>
        <fullName evidence="8">Tetratricopeptide repeat protein</fullName>
    </submittedName>
</protein>
<dbReference type="RefSeq" id="WP_346757299.1">
    <property type="nucleotide sequence ID" value="NZ_JAUJEB010000001.1"/>
</dbReference>
<keyword evidence="3" id="KW-0677">Repeat</keyword>